<dbReference type="InterPro" id="IPR027065">
    <property type="entry name" value="Lon_Prtase"/>
</dbReference>
<dbReference type="InterPro" id="IPR003959">
    <property type="entry name" value="ATPase_AAA_core"/>
</dbReference>
<dbReference type="Pfam" id="PF22667">
    <property type="entry name" value="Lon_lid"/>
    <property type="match status" value="1"/>
</dbReference>
<dbReference type="Gene3D" id="1.10.8.60">
    <property type="match status" value="1"/>
</dbReference>
<dbReference type="AlphaFoldDB" id="A0A1F5YMV3"/>
<dbReference type="STRING" id="1798374.A2Z33_02390"/>
<dbReference type="GO" id="GO:0007005">
    <property type="term" value="P:mitochondrion organization"/>
    <property type="evidence" value="ECO:0007669"/>
    <property type="project" value="TreeGrafter"/>
</dbReference>
<dbReference type="PANTHER" id="PTHR43718:SF2">
    <property type="entry name" value="LON PROTEASE HOMOLOG, MITOCHONDRIAL"/>
    <property type="match status" value="1"/>
</dbReference>
<dbReference type="GO" id="GO:0005524">
    <property type="term" value="F:ATP binding"/>
    <property type="evidence" value="ECO:0007669"/>
    <property type="project" value="InterPro"/>
</dbReference>
<dbReference type="GO" id="GO:0004252">
    <property type="term" value="F:serine-type endopeptidase activity"/>
    <property type="evidence" value="ECO:0007669"/>
    <property type="project" value="InterPro"/>
</dbReference>
<dbReference type="GO" id="GO:0016887">
    <property type="term" value="F:ATP hydrolysis activity"/>
    <property type="evidence" value="ECO:0007669"/>
    <property type="project" value="InterPro"/>
</dbReference>
<dbReference type="PANTHER" id="PTHR43718">
    <property type="entry name" value="LON PROTEASE"/>
    <property type="match status" value="1"/>
</dbReference>
<dbReference type="SUPFAM" id="SSF52540">
    <property type="entry name" value="P-loop containing nucleoside triphosphate hydrolases"/>
    <property type="match status" value="1"/>
</dbReference>
<dbReference type="InterPro" id="IPR003593">
    <property type="entry name" value="AAA+_ATPase"/>
</dbReference>
<dbReference type="InterPro" id="IPR027417">
    <property type="entry name" value="P-loop_NTPase"/>
</dbReference>
<gene>
    <name evidence="2" type="ORF">A2Z33_02390</name>
</gene>
<evidence type="ECO:0000259" key="1">
    <source>
        <dbReference type="SMART" id="SM00382"/>
    </source>
</evidence>
<sequence>MATFGTDTKVLRETINTVGMPADLVARLEDMLAEIDRLRTDVTARIHVEQMLRYIDLTIHLPWMKRTQDNLDIGNAARILNSHHYGLDPVKDRILEYLSVLKLNKDRWENESANSIAGSAGTIATDRKLSHAILARRAPILCLVGLVGTGKTTLAKSIAEALGRRYVRIPFGGMSDALDLRGQSRVRPDAEIGLILKGLRYTGSKNPVMLLDEVDRIAEHARGDIMGVLVELLDPEQNAAFVDHYLDFPFDLSDVLFIATANNTTHIATAVLDRLEPIQMPSYTDEEKIRIAKDYVLPALMHESGLTKENLEIDDGIWPRLVRPLGYDSGIRSLERTLNSVCRRVARLIVEGKGNTFRITPENIREFVAAYDNMV</sequence>
<dbReference type="SMART" id="SM00382">
    <property type="entry name" value="AAA"/>
    <property type="match status" value="1"/>
</dbReference>
<evidence type="ECO:0000313" key="2">
    <source>
        <dbReference type="EMBL" id="OGG01373.1"/>
    </source>
</evidence>
<reference evidence="2 3" key="1">
    <citation type="journal article" date="2016" name="Nat. Commun.">
        <title>Thousands of microbial genomes shed light on interconnected biogeochemical processes in an aquifer system.</title>
        <authorList>
            <person name="Anantharaman K."/>
            <person name="Brown C.T."/>
            <person name="Hug L.A."/>
            <person name="Sharon I."/>
            <person name="Castelle C.J."/>
            <person name="Probst A.J."/>
            <person name="Thomas B.C."/>
            <person name="Singh A."/>
            <person name="Wilkins M.J."/>
            <person name="Karaoz U."/>
            <person name="Brodie E.L."/>
            <person name="Williams K.H."/>
            <person name="Hubbard S.S."/>
            <person name="Banfield J.F."/>
        </authorList>
    </citation>
    <scope>NUCLEOTIDE SEQUENCE [LARGE SCALE GENOMIC DNA]</scope>
</reference>
<dbReference type="Gene3D" id="3.40.50.300">
    <property type="entry name" value="P-loop containing nucleotide triphosphate hydrolases"/>
    <property type="match status" value="1"/>
</dbReference>
<organism evidence="2 3">
    <name type="scientific">Candidatus Gottesmanbacteria bacterium RBG_16_52_11</name>
    <dbReference type="NCBI Taxonomy" id="1798374"/>
    <lineage>
        <taxon>Bacteria</taxon>
        <taxon>Candidatus Gottesmaniibacteriota</taxon>
    </lineage>
</organism>
<name>A0A1F5YMV3_9BACT</name>
<dbReference type="InterPro" id="IPR054594">
    <property type="entry name" value="Lon_lid"/>
</dbReference>
<dbReference type="Pfam" id="PF00004">
    <property type="entry name" value="AAA"/>
    <property type="match status" value="1"/>
</dbReference>
<dbReference type="EMBL" id="MFJD01000016">
    <property type="protein sequence ID" value="OGG01373.1"/>
    <property type="molecule type" value="Genomic_DNA"/>
</dbReference>
<comment type="caution">
    <text evidence="2">The sequence shown here is derived from an EMBL/GenBank/DDBJ whole genome shotgun (WGS) entry which is preliminary data.</text>
</comment>
<dbReference type="GO" id="GO:0004176">
    <property type="term" value="F:ATP-dependent peptidase activity"/>
    <property type="evidence" value="ECO:0007669"/>
    <property type="project" value="InterPro"/>
</dbReference>
<dbReference type="Proteomes" id="UP000178448">
    <property type="component" value="Unassembled WGS sequence"/>
</dbReference>
<proteinExistence type="predicted"/>
<feature type="domain" description="AAA+ ATPase" evidence="1">
    <location>
        <begin position="137"/>
        <end position="285"/>
    </location>
</feature>
<dbReference type="GO" id="GO:0003697">
    <property type="term" value="F:single-stranded DNA binding"/>
    <property type="evidence" value="ECO:0007669"/>
    <property type="project" value="TreeGrafter"/>
</dbReference>
<protein>
    <recommendedName>
        <fullName evidence="1">AAA+ ATPase domain-containing protein</fullName>
    </recommendedName>
</protein>
<dbReference type="GO" id="GO:0006515">
    <property type="term" value="P:protein quality control for misfolded or incompletely synthesized proteins"/>
    <property type="evidence" value="ECO:0007669"/>
    <property type="project" value="TreeGrafter"/>
</dbReference>
<dbReference type="GO" id="GO:0051131">
    <property type="term" value="P:chaperone-mediated protein complex assembly"/>
    <property type="evidence" value="ECO:0007669"/>
    <property type="project" value="TreeGrafter"/>
</dbReference>
<accession>A0A1F5YMV3</accession>
<evidence type="ECO:0000313" key="3">
    <source>
        <dbReference type="Proteomes" id="UP000178448"/>
    </source>
</evidence>